<reference evidence="2 3" key="1">
    <citation type="journal article" date="2022" name="Environ. Microbiol. Rep.">
        <title>Eco-phylogenetic analyses reveal divergent evolution of vitamin B12 metabolism in the marine bacterial family 'Psychromonadaceae'.</title>
        <authorList>
            <person name="Jin X."/>
            <person name="Yang Y."/>
            <person name="Cao H."/>
            <person name="Gao B."/>
            <person name="Zhao Z."/>
        </authorList>
    </citation>
    <scope>NUCLEOTIDE SEQUENCE [LARGE SCALE GENOMIC DNA]</scope>
    <source>
        <strain evidence="2 3">MKS20</strain>
    </source>
</reference>
<dbReference type="Proteomes" id="UP001201273">
    <property type="component" value="Unassembled WGS sequence"/>
</dbReference>
<dbReference type="RefSeq" id="WP_233053949.1">
    <property type="nucleotide sequence ID" value="NZ_JAIMJA010000017.1"/>
</dbReference>
<dbReference type="SUPFAM" id="SSF109604">
    <property type="entry name" value="HD-domain/PDEase-like"/>
    <property type="match status" value="1"/>
</dbReference>
<gene>
    <name evidence="2" type="ORF">K6Y31_16010</name>
</gene>
<feature type="domain" description="HDOD" evidence="1">
    <location>
        <begin position="18"/>
        <end position="210"/>
    </location>
</feature>
<name>A0ABS8WDU8_9GAMM</name>
<dbReference type="PANTHER" id="PTHR33525">
    <property type="match status" value="1"/>
</dbReference>
<evidence type="ECO:0000313" key="2">
    <source>
        <dbReference type="EMBL" id="MCE2596307.1"/>
    </source>
</evidence>
<accession>A0ABS8WDU8</accession>
<dbReference type="InterPro" id="IPR013976">
    <property type="entry name" value="HDOD"/>
</dbReference>
<sequence length="278" mass="30368">MAINITSQERALLKSISIPPRPAVLLTVAEEAGKPEPDVAVIAKAISSDVSIASAVLQVVNSAAFRRAKEIQSINQAVMMLGLKRIIPLVKAVALRSAMSSHALLDDFWEQATEIAQASSVVAKLLGKDALVDNAYMLGLFHLSGVPVMMLGFEQYPALYAQLDELGWPALTEREHQTFGTAHTTIGALLSQQWMLPKALVEIIYYQQDAAGFYQSGELPPVALDLLSILKIARHVVLKNTDSEWAQVQVSIGEHFNLDDIQLEELLDRADEEIVAEC</sequence>
<protein>
    <submittedName>
        <fullName evidence="2">HDOD domain-containing protein</fullName>
    </submittedName>
</protein>
<keyword evidence="3" id="KW-1185">Reference proteome</keyword>
<evidence type="ECO:0000259" key="1">
    <source>
        <dbReference type="PROSITE" id="PS51833"/>
    </source>
</evidence>
<dbReference type="Pfam" id="PF08668">
    <property type="entry name" value="HDOD"/>
    <property type="match status" value="1"/>
</dbReference>
<dbReference type="Gene3D" id="1.10.3210.10">
    <property type="entry name" value="Hypothetical protein af1432"/>
    <property type="match status" value="1"/>
</dbReference>
<proteinExistence type="predicted"/>
<organism evidence="2 3">
    <name type="scientific">Motilimonas cestriensis</name>
    <dbReference type="NCBI Taxonomy" id="2742685"/>
    <lineage>
        <taxon>Bacteria</taxon>
        <taxon>Pseudomonadati</taxon>
        <taxon>Pseudomonadota</taxon>
        <taxon>Gammaproteobacteria</taxon>
        <taxon>Alteromonadales</taxon>
        <taxon>Alteromonadales genera incertae sedis</taxon>
        <taxon>Motilimonas</taxon>
    </lineage>
</organism>
<dbReference type="EMBL" id="JAIMJA010000017">
    <property type="protein sequence ID" value="MCE2596307.1"/>
    <property type="molecule type" value="Genomic_DNA"/>
</dbReference>
<comment type="caution">
    <text evidence="2">The sequence shown here is derived from an EMBL/GenBank/DDBJ whole genome shotgun (WGS) entry which is preliminary data.</text>
</comment>
<evidence type="ECO:0000313" key="3">
    <source>
        <dbReference type="Proteomes" id="UP001201273"/>
    </source>
</evidence>
<dbReference type="PANTHER" id="PTHR33525:SF6">
    <property type="entry name" value="HDOD DOMAIN-CONTAINING PROTEIN"/>
    <property type="match status" value="1"/>
</dbReference>
<dbReference type="PROSITE" id="PS51833">
    <property type="entry name" value="HDOD"/>
    <property type="match status" value="1"/>
</dbReference>
<dbReference type="InterPro" id="IPR052340">
    <property type="entry name" value="RNase_Y/CdgJ"/>
</dbReference>